<evidence type="ECO:0000256" key="6">
    <source>
        <dbReference type="ARBA" id="ARBA00023136"/>
    </source>
</evidence>
<name>A0A4R0N6T0_9SPHI</name>
<dbReference type="Gene3D" id="2.60.40.1120">
    <property type="entry name" value="Carboxypeptidase-like, regulatory domain"/>
    <property type="match status" value="1"/>
</dbReference>
<dbReference type="InterPro" id="IPR012910">
    <property type="entry name" value="Plug_dom"/>
</dbReference>
<dbReference type="FunFam" id="2.170.130.10:FF:000008">
    <property type="entry name" value="SusC/RagA family TonB-linked outer membrane protein"/>
    <property type="match status" value="1"/>
</dbReference>
<evidence type="ECO:0000313" key="14">
    <source>
        <dbReference type="Proteomes" id="UP000291117"/>
    </source>
</evidence>
<evidence type="ECO:0000256" key="4">
    <source>
        <dbReference type="ARBA" id="ARBA00022692"/>
    </source>
</evidence>
<dbReference type="InterPro" id="IPR037066">
    <property type="entry name" value="Plug_dom_sf"/>
</dbReference>
<dbReference type="Pfam" id="PF07715">
    <property type="entry name" value="Plug"/>
    <property type="match status" value="1"/>
</dbReference>
<evidence type="ECO:0000256" key="10">
    <source>
        <dbReference type="SAM" id="SignalP"/>
    </source>
</evidence>
<dbReference type="InterPro" id="IPR039426">
    <property type="entry name" value="TonB-dep_rcpt-like"/>
</dbReference>
<dbReference type="NCBIfam" id="TIGR04057">
    <property type="entry name" value="SusC_RagA_signa"/>
    <property type="match status" value="1"/>
</dbReference>
<feature type="signal peptide" evidence="10">
    <location>
        <begin position="1"/>
        <end position="19"/>
    </location>
</feature>
<feature type="domain" description="TonB-dependent receptor-like beta-barrel" evidence="11">
    <location>
        <begin position="419"/>
        <end position="865"/>
    </location>
</feature>
<dbReference type="InterPro" id="IPR023996">
    <property type="entry name" value="TonB-dep_OMP_SusC/RagA"/>
</dbReference>
<dbReference type="Pfam" id="PF13715">
    <property type="entry name" value="CarbopepD_reg_2"/>
    <property type="match status" value="1"/>
</dbReference>
<evidence type="ECO:0000256" key="1">
    <source>
        <dbReference type="ARBA" id="ARBA00004571"/>
    </source>
</evidence>
<reference evidence="13 14" key="1">
    <citation type="submission" date="2019-02" db="EMBL/GenBank/DDBJ databases">
        <title>Pedobacter sp. RP-3-8 sp. nov., isolated from Arctic soil.</title>
        <authorList>
            <person name="Dahal R.H."/>
        </authorList>
    </citation>
    <scope>NUCLEOTIDE SEQUENCE [LARGE SCALE GENOMIC DNA]</scope>
    <source>
        <strain evidence="13 14">RP-3-8</strain>
    </source>
</reference>
<keyword evidence="2 8" id="KW-0813">Transport</keyword>
<dbReference type="InterPro" id="IPR023997">
    <property type="entry name" value="TonB-dep_OMP_SusC/RagA_CS"/>
</dbReference>
<keyword evidence="5 9" id="KW-0798">TonB box</keyword>
<comment type="caution">
    <text evidence="13">The sequence shown here is derived from an EMBL/GenBank/DDBJ whole genome shotgun (WGS) entry which is preliminary data.</text>
</comment>
<dbReference type="AlphaFoldDB" id="A0A4R0N6T0"/>
<keyword evidence="3 8" id="KW-1134">Transmembrane beta strand</keyword>
<dbReference type="Pfam" id="PF00593">
    <property type="entry name" value="TonB_dep_Rec_b-barrel"/>
    <property type="match status" value="1"/>
</dbReference>
<dbReference type="InterPro" id="IPR008969">
    <property type="entry name" value="CarboxyPept-like_regulatory"/>
</dbReference>
<keyword evidence="13" id="KW-0675">Receptor</keyword>
<evidence type="ECO:0000256" key="3">
    <source>
        <dbReference type="ARBA" id="ARBA00022452"/>
    </source>
</evidence>
<evidence type="ECO:0000256" key="9">
    <source>
        <dbReference type="RuleBase" id="RU003357"/>
    </source>
</evidence>
<dbReference type="EMBL" id="SJSM01000008">
    <property type="protein sequence ID" value="TCC95758.1"/>
    <property type="molecule type" value="Genomic_DNA"/>
</dbReference>
<proteinExistence type="inferred from homology"/>
<organism evidence="13 14">
    <name type="scientific">Pedobacter hiemivivus</name>
    <dbReference type="NCBI Taxonomy" id="2530454"/>
    <lineage>
        <taxon>Bacteria</taxon>
        <taxon>Pseudomonadati</taxon>
        <taxon>Bacteroidota</taxon>
        <taxon>Sphingobacteriia</taxon>
        <taxon>Sphingobacteriales</taxon>
        <taxon>Sphingobacteriaceae</taxon>
        <taxon>Pedobacter</taxon>
    </lineage>
</organism>
<comment type="similarity">
    <text evidence="8 9">Belongs to the TonB-dependent receptor family.</text>
</comment>
<feature type="domain" description="TonB-dependent receptor plug" evidence="12">
    <location>
        <begin position="116"/>
        <end position="224"/>
    </location>
</feature>
<evidence type="ECO:0000259" key="11">
    <source>
        <dbReference type="Pfam" id="PF00593"/>
    </source>
</evidence>
<keyword evidence="4 8" id="KW-0812">Transmembrane</keyword>
<evidence type="ECO:0000259" key="12">
    <source>
        <dbReference type="Pfam" id="PF07715"/>
    </source>
</evidence>
<dbReference type="RefSeq" id="WP_131609831.1">
    <property type="nucleotide sequence ID" value="NZ_SJSM01000008.1"/>
</dbReference>
<sequence length="1058" mass="116371">MRKIYMIFMCLFFAITAFAQQTRKVDGKVTEQGSGTPLIGVSVQVKGTKVGATTGSDGKFSIMIPKEGNAILVFTYIGYLQKEIIVGDRSSVNVILAEDNKTLNDVVVIGYGTSKKADLVSSVAQVNMKDMLNAPVRSFDEALAGRVAGVQVTSSDGQPGSQVSIVVRGANSITQDNSPLYVIDGFPVEGANNNVINPQDIESIDVLKDAAATAIYGARGANGVIMITTKKGKIGDPVITLSTTQSYTTNNKRMDLMSSYDYVKSQLERDPAIGTPANPTPTYYLLTRPGKTLEDYRNESATDWQSPFFQTGSLQDYNLAVRGGTKQTLYSISGSANQQDGTIINTSYKRYQGRITLDQTIGKYLKLGVNANYSFLKQSGNSVGASTNSGTTNILYSVWGSSPTSPLSETVPVDETTNSTNDYKYNPLINQKNLIRDNITRNISANTYAEVTFSPTLKFRATGVLTDNTAIAESFNNSLSYYGNPRTNPGMTNGVNGSILTTKAFNWANENTLTWNKTYNKIHNLNVLAGFTQQGNTSSANGFGANFLPNESLGLSGLDEGILNPASTRALSSLWTAASFLGRVKYNYKSKYYAEVSYRADGSSKFSEENHWSYFPAASFAWRFKQEDWAQKISVISDGKLRLSYGQTGNNRVGDFSYLSTSALPVTLSYSFNDVYVSSVIPGYNINDTRYYFIGNKDLKWETTDQYNAGLDISFFKNRINLTIDAYRKITKDLLLAADIPTSSGYNRAFKNIGKVQNQGLEFAFNTVNIDKKDFKWTSSFNISFNGNKVLALAENQEAITTAVRWDNGYQNTPAYIAKIGRPLGDMYGFIWDGNYQYSDFTVTSGGAYLLKDNVPTNGNTRALIQPGDIKYKDLNNDGIVNASDYTIIGNGLPVHIGGFGNNFTYKNFDLNVFLQWSYGNDIQNTNRLVFEGNGLNKTYLQQFASYSDRWTPDTQNASNYRVNGFFGGGYSSRTVEDGSYLRIKTVSFGYNIPANLLKKAKVQSLRVYVSGQNLYTFTKYTGLDPEVNSYASALTAGFDYSAYPRGRTIAFGANLSF</sequence>
<keyword evidence="6 8" id="KW-0472">Membrane</keyword>
<gene>
    <name evidence="13" type="ORF">EZ444_14155</name>
</gene>
<comment type="subcellular location">
    <subcellularLocation>
        <location evidence="1 8">Cell outer membrane</location>
        <topology evidence="1 8">Multi-pass membrane protein</topology>
    </subcellularLocation>
</comment>
<keyword evidence="7 8" id="KW-0998">Cell outer membrane</keyword>
<keyword evidence="10" id="KW-0732">Signal</keyword>
<dbReference type="SUPFAM" id="SSF49464">
    <property type="entry name" value="Carboxypeptidase regulatory domain-like"/>
    <property type="match status" value="1"/>
</dbReference>
<feature type="chain" id="PRO_5020337701" evidence="10">
    <location>
        <begin position="20"/>
        <end position="1058"/>
    </location>
</feature>
<keyword evidence="14" id="KW-1185">Reference proteome</keyword>
<evidence type="ECO:0000256" key="5">
    <source>
        <dbReference type="ARBA" id="ARBA00023077"/>
    </source>
</evidence>
<dbReference type="OrthoDB" id="9768177at2"/>
<dbReference type="SUPFAM" id="SSF56935">
    <property type="entry name" value="Porins"/>
    <property type="match status" value="1"/>
</dbReference>
<dbReference type="GO" id="GO:0009279">
    <property type="term" value="C:cell outer membrane"/>
    <property type="evidence" value="ECO:0007669"/>
    <property type="project" value="UniProtKB-SubCell"/>
</dbReference>
<evidence type="ECO:0000313" key="13">
    <source>
        <dbReference type="EMBL" id="TCC95758.1"/>
    </source>
</evidence>
<dbReference type="Gene3D" id="2.170.130.10">
    <property type="entry name" value="TonB-dependent receptor, plug domain"/>
    <property type="match status" value="1"/>
</dbReference>
<dbReference type="NCBIfam" id="TIGR04056">
    <property type="entry name" value="OMP_RagA_SusC"/>
    <property type="match status" value="1"/>
</dbReference>
<dbReference type="PROSITE" id="PS52016">
    <property type="entry name" value="TONB_DEPENDENT_REC_3"/>
    <property type="match status" value="1"/>
</dbReference>
<evidence type="ECO:0000256" key="7">
    <source>
        <dbReference type="ARBA" id="ARBA00023237"/>
    </source>
</evidence>
<accession>A0A4R0N6T0</accession>
<dbReference type="InterPro" id="IPR036942">
    <property type="entry name" value="Beta-barrel_TonB_sf"/>
</dbReference>
<dbReference type="Gene3D" id="2.40.170.20">
    <property type="entry name" value="TonB-dependent receptor, beta-barrel domain"/>
    <property type="match status" value="1"/>
</dbReference>
<evidence type="ECO:0000256" key="8">
    <source>
        <dbReference type="PROSITE-ProRule" id="PRU01360"/>
    </source>
</evidence>
<protein>
    <submittedName>
        <fullName evidence="13">TonB-dependent receptor</fullName>
    </submittedName>
</protein>
<dbReference type="InterPro" id="IPR000531">
    <property type="entry name" value="Beta-barrel_TonB"/>
</dbReference>
<dbReference type="Proteomes" id="UP000291117">
    <property type="component" value="Unassembled WGS sequence"/>
</dbReference>
<evidence type="ECO:0000256" key="2">
    <source>
        <dbReference type="ARBA" id="ARBA00022448"/>
    </source>
</evidence>